<keyword evidence="6 13" id="KW-0963">Cytoplasm</keyword>
<keyword evidence="8 13" id="KW-0547">Nucleotide-binding</keyword>
<dbReference type="InterPro" id="IPR017665">
    <property type="entry name" value="Guanylate_kinase"/>
</dbReference>
<dbReference type="GO" id="GO:0005829">
    <property type="term" value="C:cytosol"/>
    <property type="evidence" value="ECO:0007669"/>
    <property type="project" value="TreeGrafter"/>
</dbReference>
<keyword evidence="10 13" id="KW-0067">ATP-binding</keyword>
<dbReference type="EMBL" id="MELI01000050">
    <property type="protein sequence ID" value="OFW34211.1"/>
    <property type="molecule type" value="Genomic_DNA"/>
</dbReference>
<evidence type="ECO:0000259" key="14">
    <source>
        <dbReference type="PROSITE" id="PS50052"/>
    </source>
</evidence>
<dbReference type="NCBIfam" id="TIGR03263">
    <property type="entry name" value="guanyl_kin"/>
    <property type="match status" value="1"/>
</dbReference>
<evidence type="ECO:0000256" key="4">
    <source>
        <dbReference type="ARBA" id="ARBA00012961"/>
    </source>
</evidence>
<dbReference type="Gene3D" id="3.30.63.10">
    <property type="entry name" value="Guanylate Kinase phosphate binding domain"/>
    <property type="match status" value="1"/>
</dbReference>
<dbReference type="FunFam" id="3.30.63.10:FF:000005">
    <property type="entry name" value="Guanylate kinase"/>
    <property type="match status" value="1"/>
</dbReference>
<comment type="catalytic activity">
    <reaction evidence="12 13">
        <text>GMP + ATP = GDP + ADP</text>
        <dbReference type="Rhea" id="RHEA:20780"/>
        <dbReference type="ChEBI" id="CHEBI:30616"/>
        <dbReference type="ChEBI" id="CHEBI:58115"/>
        <dbReference type="ChEBI" id="CHEBI:58189"/>
        <dbReference type="ChEBI" id="CHEBI:456216"/>
        <dbReference type="EC" id="2.7.4.8"/>
    </reaction>
</comment>
<reference evidence="15 16" key="1">
    <citation type="journal article" date="2016" name="Nat. Commun.">
        <title>Thousands of microbial genomes shed light on interconnected biogeochemical processes in an aquifer system.</title>
        <authorList>
            <person name="Anantharaman K."/>
            <person name="Brown C.T."/>
            <person name="Hug L.A."/>
            <person name="Sharon I."/>
            <person name="Castelle C.J."/>
            <person name="Probst A.J."/>
            <person name="Thomas B.C."/>
            <person name="Singh A."/>
            <person name="Wilkins M.J."/>
            <person name="Karaoz U."/>
            <person name="Brodie E.L."/>
            <person name="Williams K.H."/>
            <person name="Hubbard S.S."/>
            <person name="Banfield J.F."/>
        </authorList>
    </citation>
    <scope>NUCLEOTIDE SEQUENCE [LARGE SCALE GENOMIC DNA]</scope>
</reference>
<organism evidence="15 16">
    <name type="scientific">Candidatus Aquicultor primus</name>
    <dbReference type="NCBI Taxonomy" id="1797195"/>
    <lineage>
        <taxon>Bacteria</taxon>
        <taxon>Bacillati</taxon>
        <taxon>Actinomycetota</taxon>
        <taxon>Candidatus Aquicultoria</taxon>
        <taxon>Candidatus Aquicultorales</taxon>
        <taxon>Candidatus Aquicultoraceae</taxon>
        <taxon>Candidatus Aquicultor</taxon>
    </lineage>
</organism>
<comment type="subcellular location">
    <subcellularLocation>
        <location evidence="2 13">Cytoplasm</location>
    </subcellularLocation>
</comment>
<dbReference type="InterPro" id="IPR008144">
    <property type="entry name" value="Guanylate_kin-like_dom"/>
</dbReference>
<evidence type="ECO:0000313" key="15">
    <source>
        <dbReference type="EMBL" id="OFW34211.1"/>
    </source>
</evidence>
<dbReference type="InterPro" id="IPR027417">
    <property type="entry name" value="P-loop_NTPase"/>
</dbReference>
<evidence type="ECO:0000256" key="10">
    <source>
        <dbReference type="ARBA" id="ARBA00022840"/>
    </source>
</evidence>
<dbReference type="PANTHER" id="PTHR23117:SF13">
    <property type="entry name" value="GUANYLATE KINASE"/>
    <property type="match status" value="1"/>
</dbReference>
<evidence type="ECO:0000256" key="7">
    <source>
        <dbReference type="ARBA" id="ARBA00022679"/>
    </source>
</evidence>
<comment type="caution">
    <text evidence="15">The sequence shown here is derived from an EMBL/GenBank/DDBJ whole genome shotgun (WGS) entry which is preliminary data.</text>
</comment>
<dbReference type="InterPro" id="IPR020590">
    <property type="entry name" value="Guanylate_kinase_CS"/>
</dbReference>
<evidence type="ECO:0000313" key="16">
    <source>
        <dbReference type="Proteomes" id="UP000178086"/>
    </source>
</evidence>
<gene>
    <name evidence="13" type="primary">gmk</name>
    <name evidence="15" type="ORF">A2074_06380</name>
</gene>
<comment type="similarity">
    <text evidence="3 13">Belongs to the guanylate kinase family.</text>
</comment>
<dbReference type="SMART" id="SM00072">
    <property type="entry name" value="GuKc"/>
    <property type="match status" value="1"/>
</dbReference>
<dbReference type="InterPro" id="IPR008145">
    <property type="entry name" value="GK/Ca_channel_bsu"/>
</dbReference>
<dbReference type="EC" id="2.7.4.8" evidence="4 13"/>
<evidence type="ECO:0000256" key="11">
    <source>
        <dbReference type="ARBA" id="ARBA00030128"/>
    </source>
</evidence>
<feature type="binding site" evidence="13">
    <location>
        <begin position="13"/>
        <end position="20"/>
    </location>
    <ligand>
        <name>ATP</name>
        <dbReference type="ChEBI" id="CHEBI:30616"/>
    </ligand>
</feature>
<keyword evidence="7 13" id="KW-0808">Transferase</keyword>
<dbReference type="Pfam" id="PF00625">
    <property type="entry name" value="Guanylate_kin"/>
    <property type="match status" value="1"/>
</dbReference>
<dbReference type="PROSITE" id="PS00856">
    <property type="entry name" value="GUANYLATE_KINASE_1"/>
    <property type="match status" value="1"/>
</dbReference>
<dbReference type="PROSITE" id="PS50052">
    <property type="entry name" value="GUANYLATE_KINASE_2"/>
    <property type="match status" value="1"/>
</dbReference>
<dbReference type="Gene3D" id="3.40.50.300">
    <property type="entry name" value="P-loop containing nucleotide triphosphate hydrolases"/>
    <property type="match status" value="1"/>
</dbReference>
<dbReference type="CDD" id="cd00071">
    <property type="entry name" value="GMPK"/>
    <property type="match status" value="1"/>
</dbReference>
<dbReference type="PANTHER" id="PTHR23117">
    <property type="entry name" value="GUANYLATE KINASE-RELATED"/>
    <property type="match status" value="1"/>
</dbReference>
<evidence type="ECO:0000256" key="1">
    <source>
        <dbReference type="ARBA" id="ARBA00003531"/>
    </source>
</evidence>
<evidence type="ECO:0000256" key="5">
    <source>
        <dbReference type="ARBA" id="ARBA00016296"/>
    </source>
</evidence>
<comment type="function">
    <text evidence="1 13">Essential for recycling GMP and indirectly, cGMP.</text>
</comment>
<name>A0A1F2UMK1_9ACTN</name>
<dbReference type="AlphaFoldDB" id="A0A1F2UMK1"/>
<sequence length="194" mass="22128">MVDTERKVFVISGPSGVGKGTLTQELLRRVPSITRSISATTRKPRPGEENGRDYFFLSIDEFKRHIERSDFIEWALVHENYYGTLKSVVERMLAAGQDVMLEIDVQGALQVRDAMPEAVLVFIQPPSMDELASRLQLRNTETDEELSRRLKNAEGEMILANKYDYVVINDEIDRAVTELEEIVREAKNKKLGDI</sequence>
<feature type="domain" description="Guanylate kinase-like" evidence="14">
    <location>
        <begin position="6"/>
        <end position="184"/>
    </location>
</feature>
<evidence type="ECO:0000256" key="9">
    <source>
        <dbReference type="ARBA" id="ARBA00022777"/>
    </source>
</evidence>
<proteinExistence type="inferred from homology"/>
<evidence type="ECO:0000256" key="3">
    <source>
        <dbReference type="ARBA" id="ARBA00005790"/>
    </source>
</evidence>
<accession>A0A1F2UMK1</accession>
<dbReference type="GO" id="GO:0005524">
    <property type="term" value="F:ATP binding"/>
    <property type="evidence" value="ECO:0007669"/>
    <property type="project" value="UniProtKB-UniRule"/>
</dbReference>
<evidence type="ECO:0000256" key="12">
    <source>
        <dbReference type="ARBA" id="ARBA00048594"/>
    </source>
</evidence>
<dbReference type="Proteomes" id="UP000178086">
    <property type="component" value="Unassembled WGS sequence"/>
</dbReference>
<evidence type="ECO:0000256" key="8">
    <source>
        <dbReference type="ARBA" id="ARBA00022741"/>
    </source>
</evidence>
<keyword evidence="9 13" id="KW-0418">Kinase</keyword>
<dbReference type="SUPFAM" id="SSF52540">
    <property type="entry name" value="P-loop containing nucleoside triphosphate hydrolases"/>
    <property type="match status" value="1"/>
</dbReference>
<evidence type="ECO:0000256" key="13">
    <source>
        <dbReference type="HAMAP-Rule" id="MF_00328"/>
    </source>
</evidence>
<dbReference type="HAMAP" id="MF_00328">
    <property type="entry name" value="Guanylate_kinase"/>
    <property type="match status" value="1"/>
</dbReference>
<dbReference type="GO" id="GO:0004385">
    <property type="term" value="F:GMP kinase activity"/>
    <property type="evidence" value="ECO:0007669"/>
    <property type="project" value="UniProtKB-UniRule"/>
</dbReference>
<evidence type="ECO:0000256" key="6">
    <source>
        <dbReference type="ARBA" id="ARBA00022490"/>
    </source>
</evidence>
<protein>
    <recommendedName>
        <fullName evidence="5 13">Guanylate kinase</fullName>
        <ecNumber evidence="4 13">2.7.4.8</ecNumber>
    </recommendedName>
    <alternativeName>
        <fullName evidence="11 13">GMP kinase</fullName>
    </alternativeName>
</protein>
<evidence type="ECO:0000256" key="2">
    <source>
        <dbReference type="ARBA" id="ARBA00004496"/>
    </source>
</evidence>